<dbReference type="EMBL" id="CP015118">
    <property type="protein sequence ID" value="ARN21524.1"/>
    <property type="molecule type" value="Genomic_DNA"/>
</dbReference>
<gene>
    <name evidence="1" type="ORF">A4W93_17385</name>
</gene>
<reference evidence="1 2" key="1">
    <citation type="submission" date="2016-04" db="EMBL/GenBank/DDBJ databases">
        <title>Complete genome sequence of natural rubber-degrading, novel Gram-negative bacterium, Rhizobacter gummiphilus strain NS21.</title>
        <authorList>
            <person name="Tabata M."/>
            <person name="Kasai D."/>
            <person name="Fukuda M."/>
        </authorList>
    </citation>
    <scope>NUCLEOTIDE SEQUENCE [LARGE SCALE GENOMIC DNA]</scope>
    <source>
        <strain evidence="1 2">NS21</strain>
    </source>
</reference>
<dbReference type="Proteomes" id="UP000193427">
    <property type="component" value="Chromosome"/>
</dbReference>
<dbReference type="KEGG" id="rgu:A4W93_17385"/>
<protein>
    <submittedName>
        <fullName evidence="1">Uncharacterized protein</fullName>
    </submittedName>
</protein>
<keyword evidence="2" id="KW-1185">Reference proteome</keyword>
<dbReference type="RefSeq" id="WP_085751816.1">
    <property type="nucleotide sequence ID" value="NZ_BSPR01000013.1"/>
</dbReference>
<name>A0A1W6LBC2_9BURK</name>
<organism evidence="1 2">
    <name type="scientific">Piscinibacter gummiphilus</name>
    <dbReference type="NCBI Taxonomy" id="946333"/>
    <lineage>
        <taxon>Bacteria</taxon>
        <taxon>Pseudomonadati</taxon>
        <taxon>Pseudomonadota</taxon>
        <taxon>Betaproteobacteria</taxon>
        <taxon>Burkholderiales</taxon>
        <taxon>Sphaerotilaceae</taxon>
        <taxon>Piscinibacter</taxon>
    </lineage>
</organism>
<sequence>MTALDPDSVVDRASFFRFAEALVAERVSAEELERRHPQRYCLGGAEDWQNSTISSYLECALAGAGAQADWGTSSTGPTWRDLAVFLWLGKIYE</sequence>
<dbReference type="OrthoDB" id="2628285at2"/>
<evidence type="ECO:0000313" key="1">
    <source>
        <dbReference type="EMBL" id="ARN21524.1"/>
    </source>
</evidence>
<dbReference type="AlphaFoldDB" id="A0A1W6LBC2"/>
<proteinExistence type="predicted"/>
<accession>A0A1W6LBC2</accession>
<evidence type="ECO:0000313" key="2">
    <source>
        <dbReference type="Proteomes" id="UP000193427"/>
    </source>
</evidence>
<dbReference type="STRING" id="946333.A4W93_17385"/>